<accession>A0A7S4EBR2</accession>
<reference evidence="7" key="2">
    <citation type="submission" date="2021-11" db="EMBL/GenBank/DDBJ databases">
        <authorList>
            <consortium name="Genoscope - CEA"/>
            <person name="William W."/>
        </authorList>
    </citation>
    <scope>NUCLEOTIDE SEQUENCE</scope>
</reference>
<organism evidence="6">
    <name type="scientific">Pelagomonas calceolata</name>
    <dbReference type="NCBI Taxonomy" id="35677"/>
    <lineage>
        <taxon>Eukaryota</taxon>
        <taxon>Sar</taxon>
        <taxon>Stramenopiles</taxon>
        <taxon>Ochrophyta</taxon>
        <taxon>Pelagophyceae</taxon>
        <taxon>Pelagomonadales</taxon>
        <taxon>Pelagomonadaceae</taxon>
        <taxon>Pelagomonas</taxon>
    </lineage>
</organism>
<dbReference type="EMBL" id="HBIW01020880">
    <property type="protein sequence ID" value="CAE0702546.1"/>
    <property type="molecule type" value="Transcribed_RNA"/>
</dbReference>
<comment type="cofactor">
    <cofactor evidence="1">
        <name>FAD</name>
        <dbReference type="ChEBI" id="CHEBI:57692"/>
    </cofactor>
</comment>
<dbReference type="Pfam" id="PF01494">
    <property type="entry name" value="FAD_binding_3"/>
    <property type="match status" value="2"/>
</dbReference>
<dbReference type="InterPro" id="IPR002938">
    <property type="entry name" value="FAD-bd"/>
</dbReference>
<evidence type="ECO:0000256" key="1">
    <source>
        <dbReference type="ARBA" id="ARBA00001974"/>
    </source>
</evidence>
<dbReference type="AlphaFoldDB" id="A0A7S4EBR2"/>
<evidence type="ECO:0000313" key="8">
    <source>
        <dbReference type="Proteomes" id="UP000789595"/>
    </source>
</evidence>
<dbReference type="PANTHER" id="PTHR46496">
    <property type="match status" value="1"/>
</dbReference>
<evidence type="ECO:0000313" key="6">
    <source>
        <dbReference type="EMBL" id="CAE0702546.1"/>
    </source>
</evidence>
<dbReference type="PANTHER" id="PTHR46496:SF1">
    <property type="entry name" value="ZEAXANTHIN EPOXIDASE, CHLOROPLASTIC"/>
    <property type="match status" value="1"/>
</dbReference>
<evidence type="ECO:0000259" key="5">
    <source>
        <dbReference type="Pfam" id="PF01494"/>
    </source>
</evidence>
<keyword evidence="3" id="KW-0274">FAD</keyword>
<dbReference type="Gene3D" id="3.50.50.60">
    <property type="entry name" value="FAD/NAD(P)-binding domain"/>
    <property type="match status" value="1"/>
</dbReference>
<sequence length="559" mass="61570">MRVLLVAATAAALAPPALKTARRTIATNAAVDFVPEKARPLSVAIAGGGVGGLTTALTLLKAGHDVTIYEKTQAFARFGGPIQFASNALSTLKAIDEKLFARVMDAFTFTGTRRCGIKDGLRSNGEFRMSKVADPKFLIDKNTPSDWFVSFPLKECADFFQLPYTGVVNRPDLQEILLDECRALKDDFIQNGVAVESYDDSAEEGVKVQLTDGTTKTHDLLVGADGIWSQIRAQMYNEGPVRGTSKDGKVKQGCPYSGYTVFAGEAVLPLNDYYDVGYNVYIGPQRYFVKSDVGDGRVQWYAFCALPAGSAKAGDSWDEGSTSADQGRSVVDYIKGLHEGWSDEIFQILDQTPAESVEQRDLYDRWPEFTRSWAKGRVVLLGDAVHPMMPNLGQGGCQAIEDAYELGKHLSAAGTYDRGLDRASVEKALQDFYKDRMPRVAGVSLLSRLASDLIINAFDTPWNPWGDGLGTSWKSYLTFFWKPVLQYLIFPAQFLFLYSYHPSGPMGDLPKKLEEDWRKRHKEESEAAFAKAAQGGDRFDAASRLGSFFQASEEPVTSR</sequence>
<dbReference type="EMBL" id="CAKKNE010000006">
    <property type="protein sequence ID" value="CAH0379450.1"/>
    <property type="molecule type" value="Genomic_DNA"/>
</dbReference>
<evidence type="ECO:0000256" key="4">
    <source>
        <dbReference type="ARBA" id="ARBA00023002"/>
    </source>
</evidence>
<dbReference type="PRINTS" id="PR00420">
    <property type="entry name" value="RNGMNOXGNASE"/>
</dbReference>
<keyword evidence="8" id="KW-1185">Reference proteome</keyword>
<dbReference type="GO" id="GO:0071949">
    <property type="term" value="F:FAD binding"/>
    <property type="evidence" value="ECO:0007669"/>
    <property type="project" value="InterPro"/>
</dbReference>
<proteinExistence type="predicted"/>
<keyword evidence="2" id="KW-0285">Flavoprotein</keyword>
<evidence type="ECO:0000256" key="2">
    <source>
        <dbReference type="ARBA" id="ARBA00022630"/>
    </source>
</evidence>
<keyword evidence="4" id="KW-0560">Oxidoreductase</keyword>
<dbReference type="InterPro" id="IPR036188">
    <property type="entry name" value="FAD/NAD-bd_sf"/>
</dbReference>
<dbReference type="GO" id="GO:0016491">
    <property type="term" value="F:oxidoreductase activity"/>
    <property type="evidence" value="ECO:0007669"/>
    <property type="project" value="UniProtKB-KW"/>
</dbReference>
<dbReference type="OrthoDB" id="655030at2759"/>
<evidence type="ECO:0000313" key="7">
    <source>
        <dbReference type="EMBL" id="CAH0379450.1"/>
    </source>
</evidence>
<reference evidence="6" key="1">
    <citation type="submission" date="2021-01" db="EMBL/GenBank/DDBJ databases">
        <authorList>
            <person name="Corre E."/>
            <person name="Pelletier E."/>
            <person name="Niang G."/>
            <person name="Scheremetjew M."/>
            <person name="Finn R."/>
            <person name="Kale V."/>
            <person name="Holt S."/>
            <person name="Cochrane G."/>
            <person name="Meng A."/>
            <person name="Brown T."/>
            <person name="Cohen L."/>
        </authorList>
    </citation>
    <scope>NUCLEOTIDE SEQUENCE</scope>
    <source>
        <strain evidence="6">CCMP1756</strain>
    </source>
</reference>
<feature type="domain" description="FAD-binding" evidence="5">
    <location>
        <begin position="354"/>
        <end position="414"/>
    </location>
</feature>
<name>A0A7S4EBR2_9STRA</name>
<dbReference type="SUPFAM" id="SSF51905">
    <property type="entry name" value="FAD/NAD(P)-binding domain"/>
    <property type="match status" value="1"/>
</dbReference>
<feature type="domain" description="FAD-binding" evidence="5">
    <location>
        <begin position="42"/>
        <end position="237"/>
    </location>
</feature>
<protein>
    <recommendedName>
        <fullName evidence="5">FAD-binding domain-containing protein</fullName>
    </recommendedName>
</protein>
<evidence type="ECO:0000256" key="3">
    <source>
        <dbReference type="ARBA" id="ARBA00022827"/>
    </source>
</evidence>
<gene>
    <name evidence="6" type="ORF">PCAL00307_LOCUS17991</name>
    <name evidence="7" type="ORF">PECAL_6P10750</name>
</gene>
<dbReference type="Proteomes" id="UP000789595">
    <property type="component" value="Unassembled WGS sequence"/>
</dbReference>